<dbReference type="InterPro" id="IPR014922">
    <property type="entry name" value="YdhG-like"/>
</dbReference>
<proteinExistence type="predicted"/>
<organism evidence="2 3">
    <name type="scientific">Rhodococcus kronopolitis</name>
    <dbReference type="NCBI Taxonomy" id="1460226"/>
    <lineage>
        <taxon>Bacteria</taxon>
        <taxon>Bacillati</taxon>
        <taxon>Actinomycetota</taxon>
        <taxon>Actinomycetes</taxon>
        <taxon>Mycobacteriales</taxon>
        <taxon>Nocardiaceae</taxon>
        <taxon>Rhodococcus</taxon>
    </lineage>
</organism>
<evidence type="ECO:0000313" key="2">
    <source>
        <dbReference type="EMBL" id="MFC4602338.1"/>
    </source>
</evidence>
<evidence type="ECO:0000313" key="3">
    <source>
        <dbReference type="Proteomes" id="UP001595914"/>
    </source>
</evidence>
<feature type="domain" description="YdhG-like" evidence="1">
    <location>
        <begin position="32"/>
        <end position="135"/>
    </location>
</feature>
<reference evidence="3" key="1">
    <citation type="journal article" date="2019" name="Int. J. Syst. Evol. Microbiol.">
        <title>The Global Catalogue of Microorganisms (GCM) 10K type strain sequencing project: providing services to taxonomists for standard genome sequencing and annotation.</title>
        <authorList>
            <consortium name="The Broad Institute Genomics Platform"/>
            <consortium name="The Broad Institute Genome Sequencing Center for Infectious Disease"/>
            <person name="Wu L."/>
            <person name="Ma J."/>
        </authorList>
    </citation>
    <scope>NUCLEOTIDE SEQUENCE [LARGE SCALE GENOMIC DNA]</scope>
    <source>
        <strain evidence="3">CCUG 54520</strain>
    </source>
</reference>
<dbReference type="EMBL" id="JBHSFO010000001">
    <property type="protein sequence ID" value="MFC4602338.1"/>
    <property type="molecule type" value="Genomic_DNA"/>
</dbReference>
<dbReference type="RefSeq" id="WP_378413410.1">
    <property type="nucleotide sequence ID" value="NZ_JBHSFO010000001.1"/>
</dbReference>
<comment type="caution">
    <text evidence="2">The sequence shown here is derived from an EMBL/GenBank/DDBJ whole genome shotgun (WGS) entry which is preliminary data.</text>
</comment>
<gene>
    <name evidence="2" type="ORF">ACFO6S_01375</name>
</gene>
<sequence>MAGGDTAGGDTTPVELDPAVRAFLDRVGHRVRRRDADTLLALMETATGERAAMWGPSIVGFGSYHYRYASGREGDAPAAGFAPRKAASVIYLSDGVGAHPDLVERLGPHTAGVGCLYLKDLADIDLRVLTELVARSYAALTAGTYGPRAREDGAGT</sequence>
<accession>A0ABV9FM43</accession>
<keyword evidence="3" id="KW-1185">Reference proteome</keyword>
<protein>
    <submittedName>
        <fullName evidence="2">DUF1801 domain-containing protein</fullName>
    </submittedName>
</protein>
<dbReference type="Proteomes" id="UP001595914">
    <property type="component" value="Unassembled WGS sequence"/>
</dbReference>
<name>A0ABV9FM43_9NOCA</name>
<evidence type="ECO:0000259" key="1">
    <source>
        <dbReference type="Pfam" id="PF08818"/>
    </source>
</evidence>
<dbReference type="Pfam" id="PF08818">
    <property type="entry name" value="DUF1801"/>
    <property type="match status" value="1"/>
</dbReference>